<reference evidence="1 2" key="1">
    <citation type="submission" date="2022-06" db="EMBL/GenBank/DDBJ databases">
        <title>Genomic Encyclopedia of Archaeal and Bacterial Type Strains, Phase II (KMG-II): from individual species to whole genera.</title>
        <authorList>
            <person name="Goeker M."/>
        </authorList>
    </citation>
    <scope>NUCLEOTIDE SEQUENCE [LARGE SCALE GENOMIC DNA]</scope>
    <source>
        <strain evidence="1 2">DSM 45037</strain>
    </source>
</reference>
<comment type="caution">
    <text evidence="1">The sequence shown here is derived from an EMBL/GenBank/DDBJ whole genome shotgun (WGS) entry which is preliminary data.</text>
</comment>
<evidence type="ECO:0000313" key="1">
    <source>
        <dbReference type="EMBL" id="MCP2160774.1"/>
    </source>
</evidence>
<dbReference type="Proteomes" id="UP001205740">
    <property type="component" value="Unassembled WGS sequence"/>
</dbReference>
<dbReference type="EMBL" id="JAMTCG010000003">
    <property type="protein sequence ID" value="MCP2160774.1"/>
    <property type="molecule type" value="Genomic_DNA"/>
</dbReference>
<accession>A0ABT1H0K6</accession>
<sequence length="175" mass="18659">MTAPIDPSALGHPMATVTLVDDFATTGLVVDGLPDGWRKVRRDAEIVTVSDLWLDVAEAEQQAALDPEERFVSNALATAWRLADLPVPAEHLLEFAKAMTSGVTGWQLRGNDEDVVNACGSTLLGTLDSPFGQLVSNSHAVIQTQPDGSYVLAQLAVTALPHHGDTLDAVRLRPV</sequence>
<gene>
    <name evidence="1" type="ORF">LX12_001961</name>
</gene>
<protein>
    <submittedName>
        <fullName evidence="1">Uncharacterized protein</fullName>
    </submittedName>
</protein>
<keyword evidence="2" id="KW-1185">Reference proteome</keyword>
<evidence type="ECO:0000313" key="2">
    <source>
        <dbReference type="Proteomes" id="UP001205740"/>
    </source>
</evidence>
<name>A0ABT1H0K6_9NOCA</name>
<dbReference type="RefSeq" id="WP_253654338.1">
    <property type="nucleotide sequence ID" value="NZ_BAAAOE010000003.1"/>
</dbReference>
<organism evidence="1 2">
    <name type="scientific">Williamsia serinedens</name>
    <dbReference type="NCBI Taxonomy" id="391736"/>
    <lineage>
        <taxon>Bacteria</taxon>
        <taxon>Bacillati</taxon>
        <taxon>Actinomycetota</taxon>
        <taxon>Actinomycetes</taxon>
        <taxon>Mycobacteriales</taxon>
        <taxon>Nocardiaceae</taxon>
        <taxon>Williamsia</taxon>
    </lineage>
</organism>
<proteinExistence type="predicted"/>